<proteinExistence type="predicted"/>
<evidence type="ECO:0000313" key="1">
    <source>
        <dbReference type="EMBL" id="RUS35227.1"/>
    </source>
</evidence>
<comment type="caution">
    <text evidence="1">The sequence shown here is derived from an EMBL/GenBank/DDBJ whole genome shotgun (WGS) entry which is preliminary data.</text>
</comment>
<sequence length="61" mass="7736">MEVGVWMEEVKMKIWVEEVEVKVEEIEKVKERRWRIWMKKIWMVEVKIWVEEVFEDIEKVV</sequence>
<protein>
    <submittedName>
        <fullName evidence="1">Uncharacterized protein</fullName>
    </submittedName>
</protein>
<name>A0A433QZM7_9FUNG</name>
<keyword evidence="2" id="KW-1185">Reference proteome</keyword>
<dbReference type="AlphaFoldDB" id="A0A433QZM7"/>
<dbReference type="EMBL" id="RBNJ01000171">
    <property type="protein sequence ID" value="RUS35227.1"/>
    <property type="molecule type" value="Genomic_DNA"/>
</dbReference>
<evidence type="ECO:0000313" key="2">
    <source>
        <dbReference type="Proteomes" id="UP000274822"/>
    </source>
</evidence>
<organism evidence="1 2">
    <name type="scientific">Jimgerdemannia flammicorona</name>
    <dbReference type="NCBI Taxonomy" id="994334"/>
    <lineage>
        <taxon>Eukaryota</taxon>
        <taxon>Fungi</taxon>
        <taxon>Fungi incertae sedis</taxon>
        <taxon>Mucoromycota</taxon>
        <taxon>Mucoromycotina</taxon>
        <taxon>Endogonomycetes</taxon>
        <taxon>Endogonales</taxon>
        <taxon>Endogonaceae</taxon>
        <taxon>Jimgerdemannia</taxon>
    </lineage>
</organism>
<accession>A0A433QZM7</accession>
<dbReference type="Proteomes" id="UP000274822">
    <property type="component" value="Unassembled WGS sequence"/>
</dbReference>
<gene>
    <name evidence="1" type="ORF">BC938DRAFT_474030</name>
</gene>
<reference evidence="1 2" key="1">
    <citation type="journal article" date="2018" name="New Phytol.">
        <title>Phylogenomics of Endogonaceae and evolution of mycorrhizas within Mucoromycota.</title>
        <authorList>
            <person name="Chang Y."/>
            <person name="Desiro A."/>
            <person name="Na H."/>
            <person name="Sandor L."/>
            <person name="Lipzen A."/>
            <person name="Clum A."/>
            <person name="Barry K."/>
            <person name="Grigoriev I.V."/>
            <person name="Martin F.M."/>
            <person name="Stajich J.E."/>
            <person name="Smith M.E."/>
            <person name="Bonito G."/>
            <person name="Spatafora J.W."/>
        </authorList>
    </citation>
    <scope>NUCLEOTIDE SEQUENCE [LARGE SCALE GENOMIC DNA]</scope>
    <source>
        <strain evidence="1 2">AD002</strain>
    </source>
</reference>